<name>A0A8H8DKY4_9FUNG</name>
<dbReference type="Proteomes" id="UP000673691">
    <property type="component" value="Unassembled WGS sequence"/>
</dbReference>
<gene>
    <name evidence="1" type="ORF">BJ554DRAFT_5562</name>
</gene>
<evidence type="ECO:0000313" key="2">
    <source>
        <dbReference type="Proteomes" id="UP000673691"/>
    </source>
</evidence>
<evidence type="ECO:0000313" key="1">
    <source>
        <dbReference type="EMBL" id="KAG5462143.1"/>
    </source>
</evidence>
<proteinExistence type="predicted"/>
<dbReference type="EMBL" id="JAEFCI010002576">
    <property type="protein sequence ID" value="KAG5462143.1"/>
    <property type="molecule type" value="Genomic_DNA"/>
</dbReference>
<dbReference type="AlphaFoldDB" id="A0A8H8DKY4"/>
<sequence>MCAGRLPLIRTARCLWHFGWEKNFQTGHLQVSIRRLEANSRPGNLRPFREFFSREIPRGDQRGLDRTKPIVTSEVPNLRNALSGDCISRV</sequence>
<accession>A0A8H8DKY4</accession>
<reference evidence="1 2" key="1">
    <citation type="journal article" name="Sci. Rep.">
        <title>Genome-scale phylogenetic analyses confirm Olpidium as the closest living zoosporic fungus to the non-flagellated, terrestrial fungi.</title>
        <authorList>
            <person name="Chang Y."/>
            <person name="Rochon D."/>
            <person name="Sekimoto S."/>
            <person name="Wang Y."/>
            <person name="Chovatia M."/>
            <person name="Sandor L."/>
            <person name="Salamov A."/>
            <person name="Grigoriev I.V."/>
            <person name="Stajich J.E."/>
            <person name="Spatafora J.W."/>
        </authorList>
    </citation>
    <scope>NUCLEOTIDE SEQUENCE [LARGE SCALE GENOMIC DNA]</scope>
    <source>
        <strain evidence="1">S191</strain>
    </source>
</reference>
<comment type="caution">
    <text evidence="1">The sequence shown here is derived from an EMBL/GenBank/DDBJ whole genome shotgun (WGS) entry which is preliminary data.</text>
</comment>
<keyword evidence="2" id="KW-1185">Reference proteome</keyword>
<protein>
    <submittedName>
        <fullName evidence="1">Uncharacterized protein</fullName>
    </submittedName>
</protein>
<organism evidence="1 2">
    <name type="scientific">Olpidium bornovanus</name>
    <dbReference type="NCBI Taxonomy" id="278681"/>
    <lineage>
        <taxon>Eukaryota</taxon>
        <taxon>Fungi</taxon>
        <taxon>Fungi incertae sedis</taxon>
        <taxon>Olpidiomycota</taxon>
        <taxon>Olpidiomycotina</taxon>
        <taxon>Olpidiomycetes</taxon>
        <taxon>Olpidiales</taxon>
        <taxon>Olpidiaceae</taxon>
        <taxon>Olpidium</taxon>
    </lineage>
</organism>